<comment type="subcellular location">
    <subcellularLocation>
        <location evidence="1">Membrane</location>
        <topology evidence="1">Multi-pass membrane protein</topology>
    </subcellularLocation>
</comment>
<feature type="transmembrane region" description="Helical" evidence="5">
    <location>
        <begin position="152"/>
        <end position="173"/>
    </location>
</feature>
<keyword evidence="3 5" id="KW-1133">Transmembrane helix</keyword>
<dbReference type="PANTHER" id="PTHR23501">
    <property type="entry name" value="MAJOR FACILITATOR SUPERFAMILY"/>
    <property type="match status" value="1"/>
</dbReference>
<evidence type="ECO:0000256" key="4">
    <source>
        <dbReference type="ARBA" id="ARBA00023136"/>
    </source>
</evidence>
<feature type="transmembrane region" description="Helical" evidence="5">
    <location>
        <begin position="461"/>
        <end position="486"/>
    </location>
</feature>
<accession>A0A017SIB4</accession>
<dbReference type="OrthoDB" id="4078873at2759"/>
<dbReference type="EMBL" id="KK088418">
    <property type="protein sequence ID" value="EYE96404.1"/>
    <property type="molecule type" value="Genomic_DNA"/>
</dbReference>
<dbReference type="InterPro" id="IPR011701">
    <property type="entry name" value="MFS"/>
</dbReference>
<protein>
    <submittedName>
        <fullName evidence="6">MFS general substrate transporter</fullName>
    </submittedName>
</protein>
<keyword evidence="4 5" id="KW-0472">Membrane</keyword>
<dbReference type="STRING" id="1388766.A0A017SIB4"/>
<dbReference type="HOGENOM" id="CLU_012970_1_0_1"/>
<keyword evidence="2 5" id="KW-0812">Transmembrane</keyword>
<evidence type="ECO:0000256" key="2">
    <source>
        <dbReference type="ARBA" id="ARBA00022692"/>
    </source>
</evidence>
<gene>
    <name evidence="6" type="ORF">EURHEDRAFT_452968</name>
</gene>
<feature type="transmembrane region" description="Helical" evidence="5">
    <location>
        <begin position="429"/>
        <end position="449"/>
    </location>
</feature>
<organism evidence="6 7">
    <name type="scientific">Aspergillus ruber (strain CBS 135680)</name>
    <dbReference type="NCBI Taxonomy" id="1388766"/>
    <lineage>
        <taxon>Eukaryota</taxon>
        <taxon>Fungi</taxon>
        <taxon>Dikarya</taxon>
        <taxon>Ascomycota</taxon>
        <taxon>Pezizomycotina</taxon>
        <taxon>Eurotiomycetes</taxon>
        <taxon>Eurotiomycetidae</taxon>
        <taxon>Eurotiales</taxon>
        <taxon>Aspergillaceae</taxon>
        <taxon>Aspergillus</taxon>
        <taxon>Aspergillus subgen. Aspergillus</taxon>
    </lineage>
</organism>
<name>A0A017SIB4_ASPRC</name>
<evidence type="ECO:0000256" key="5">
    <source>
        <dbReference type="SAM" id="Phobius"/>
    </source>
</evidence>
<dbReference type="PANTHER" id="PTHR23501:SF107">
    <property type="entry name" value="TRANSPORTER, PUTATIVE (AFU_ORTHOLOGUE AFUA_7G04730)-RELATED"/>
    <property type="match status" value="1"/>
</dbReference>
<feature type="transmembrane region" description="Helical" evidence="5">
    <location>
        <begin position="238"/>
        <end position="258"/>
    </location>
</feature>
<feature type="transmembrane region" description="Helical" evidence="5">
    <location>
        <begin position="294"/>
        <end position="313"/>
    </location>
</feature>
<feature type="transmembrane region" description="Helical" evidence="5">
    <location>
        <begin position="325"/>
        <end position="343"/>
    </location>
</feature>
<dbReference type="Pfam" id="PF07690">
    <property type="entry name" value="MFS_1"/>
    <property type="match status" value="1"/>
</dbReference>
<evidence type="ECO:0000313" key="6">
    <source>
        <dbReference type="EMBL" id="EYE96404.1"/>
    </source>
</evidence>
<sequence length="605" mass="66969">MRRVWSINIRNLLVSTPSKSKPSESTVELNSWYHRVGQNESQSNVEGERNGNDEDAITPDVSQGVQKAEAIALVWNKKSAYGTYAWIFICMFMLGLHVPISAQANGYASHYNEHESSEKTRMTLEIMQKVLGTVLKLPAARLLNVWGRAEGFLVFVGIYLIGIIILAACNNATVWAVGYSFYVVGQSVLWFILFVFITDITEVQHRALAMAFIQSPLLCTTFTGPMVNESLTSNHWRWAYWAFAIIMPVVLCPLAGIFRYYQWVAEVRGVYKRPAPSGRSPAQSIIYHMQKFDLVGNIILKAAFVLFLLPLTMDTYGEIMYDSPMFIVPLAVGGFLLGLYGLWQRYGARDELLNTGALKPAIIGCFALAFIQQISFYCWDMYNFEASIAYYKLSLKPSSYVMQIYNLGSRVGGMLFGFAVFFTRRFKPICLYIGLPLMILGLGLMINVRGTGGSSDVGYRVGYQILVGLAAGTVVVGSQLAVTVFVERDSIPIMLFLLQMCNGLGGGIGLIVSRAIYKSTFPSALGDALPAGNKTISESLYQGGYTVQNSFPAGSEIRGAIDMAWEVYLQRAYIIATAVLAAGIPAVAIWKNVYLNQKQNKGVMI</sequence>
<dbReference type="RefSeq" id="XP_040640092.1">
    <property type="nucleotide sequence ID" value="XM_040784077.1"/>
</dbReference>
<evidence type="ECO:0000313" key="7">
    <source>
        <dbReference type="Proteomes" id="UP000019804"/>
    </source>
</evidence>
<dbReference type="SUPFAM" id="SSF103473">
    <property type="entry name" value="MFS general substrate transporter"/>
    <property type="match status" value="1"/>
</dbReference>
<dbReference type="Gene3D" id="1.20.1250.20">
    <property type="entry name" value="MFS general substrate transporter like domains"/>
    <property type="match status" value="1"/>
</dbReference>
<keyword evidence="7" id="KW-1185">Reference proteome</keyword>
<feature type="transmembrane region" description="Helical" evidence="5">
    <location>
        <begin position="572"/>
        <end position="590"/>
    </location>
</feature>
<dbReference type="GeneID" id="63699201"/>
<reference evidence="7" key="1">
    <citation type="journal article" date="2014" name="Nat. Commun.">
        <title>Genomic adaptations of the halophilic Dead Sea filamentous fungus Eurotium rubrum.</title>
        <authorList>
            <person name="Kis-Papo T."/>
            <person name="Weig A.R."/>
            <person name="Riley R."/>
            <person name="Persoh D."/>
            <person name="Salamov A."/>
            <person name="Sun H."/>
            <person name="Lipzen A."/>
            <person name="Wasser S.P."/>
            <person name="Rambold G."/>
            <person name="Grigoriev I.V."/>
            <person name="Nevo E."/>
        </authorList>
    </citation>
    <scope>NUCLEOTIDE SEQUENCE [LARGE SCALE GENOMIC DNA]</scope>
    <source>
        <strain evidence="7">CBS 135680</strain>
    </source>
</reference>
<feature type="transmembrane region" description="Helical" evidence="5">
    <location>
        <begin position="402"/>
        <end position="422"/>
    </location>
</feature>
<evidence type="ECO:0000256" key="1">
    <source>
        <dbReference type="ARBA" id="ARBA00004141"/>
    </source>
</evidence>
<feature type="transmembrane region" description="Helical" evidence="5">
    <location>
        <begin position="493"/>
        <end position="517"/>
    </location>
</feature>
<feature type="transmembrane region" description="Helical" evidence="5">
    <location>
        <begin position="83"/>
        <end position="102"/>
    </location>
</feature>
<dbReference type="AlphaFoldDB" id="A0A017SIB4"/>
<dbReference type="Proteomes" id="UP000019804">
    <property type="component" value="Unassembled WGS sequence"/>
</dbReference>
<dbReference type="GO" id="GO:0005886">
    <property type="term" value="C:plasma membrane"/>
    <property type="evidence" value="ECO:0007669"/>
    <property type="project" value="TreeGrafter"/>
</dbReference>
<evidence type="ECO:0000256" key="3">
    <source>
        <dbReference type="ARBA" id="ARBA00022989"/>
    </source>
</evidence>
<proteinExistence type="predicted"/>
<dbReference type="InterPro" id="IPR036259">
    <property type="entry name" value="MFS_trans_sf"/>
</dbReference>
<feature type="transmembrane region" description="Helical" evidence="5">
    <location>
        <begin position="363"/>
        <end position="382"/>
    </location>
</feature>
<dbReference type="GO" id="GO:0022857">
    <property type="term" value="F:transmembrane transporter activity"/>
    <property type="evidence" value="ECO:0007669"/>
    <property type="project" value="InterPro"/>
</dbReference>
<feature type="transmembrane region" description="Helical" evidence="5">
    <location>
        <begin position="179"/>
        <end position="200"/>
    </location>
</feature>